<dbReference type="InterPro" id="IPR013766">
    <property type="entry name" value="Thioredoxin_domain"/>
</dbReference>
<dbReference type="STRING" id="34002.SAMN04489859_100857"/>
<reference evidence="6 7" key="1">
    <citation type="submission" date="2016-10" db="EMBL/GenBank/DDBJ databases">
        <authorList>
            <person name="de Groot N.N."/>
        </authorList>
    </citation>
    <scope>NUCLEOTIDE SEQUENCE [LARGE SCALE GENOMIC DNA]</scope>
    <source>
        <strain evidence="6 7">DSM 8512</strain>
    </source>
</reference>
<dbReference type="InterPro" id="IPR037944">
    <property type="entry name" value="PRX5-like"/>
</dbReference>
<dbReference type="GO" id="GO:0034599">
    <property type="term" value="P:cellular response to oxidative stress"/>
    <property type="evidence" value="ECO:0007669"/>
    <property type="project" value="InterPro"/>
</dbReference>
<evidence type="ECO:0000256" key="3">
    <source>
        <dbReference type="PIRSR" id="PIRSR637944-1"/>
    </source>
</evidence>
<sequence length="161" mass="16549">MTITVGDKLPAGKALRVGDSGPEEVDLAELASGRVAVFGLPGAFTGTCTNAHMPSFIRSADAFRDKGISRIVCLTVNDPFVTDAWARATGADKAGIEVLADADGSVTKALGLSFDAPPAGLYGRCKRFAALLNEGSFEVVEIEDSPGTCSVSAGEALLEKA</sequence>
<dbReference type="PANTHER" id="PTHR10430">
    <property type="entry name" value="PEROXIREDOXIN"/>
    <property type="match status" value="1"/>
</dbReference>
<dbReference type="AlphaFoldDB" id="A0A1H8H0M1"/>
<evidence type="ECO:0000256" key="1">
    <source>
        <dbReference type="ARBA" id="ARBA00022559"/>
    </source>
</evidence>
<accession>A0A1H8H0M1</accession>
<feature type="domain" description="Thioredoxin" evidence="5">
    <location>
        <begin position="3"/>
        <end position="133"/>
    </location>
</feature>
<dbReference type="SUPFAM" id="SSF52833">
    <property type="entry name" value="Thioredoxin-like"/>
    <property type="match status" value="1"/>
</dbReference>
<comment type="similarity">
    <text evidence="4">Belongs to the peroxiredoxin family. Prx5 subfamily.</text>
</comment>
<dbReference type="OrthoDB" id="9800621at2"/>
<feature type="active site" description="Cysteine sulfenic acid (-SOH) intermediate" evidence="3">
    <location>
        <position position="48"/>
    </location>
</feature>
<dbReference type="GO" id="GO:0008379">
    <property type="term" value="F:thioredoxin peroxidase activity"/>
    <property type="evidence" value="ECO:0007669"/>
    <property type="project" value="InterPro"/>
</dbReference>
<keyword evidence="2 4" id="KW-0560">Oxidoreductase</keyword>
<dbReference type="Pfam" id="PF08534">
    <property type="entry name" value="Redoxin"/>
    <property type="match status" value="1"/>
</dbReference>
<dbReference type="GO" id="GO:0005737">
    <property type="term" value="C:cytoplasm"/>
    <property type="evidence" value="ECO:0007669"/>
    <property type="project" value="TreeGrafter"/>
</dbReference>
<keyword evidence="4" id="KW-0049">Antioxidant</keyword>
<dbReference type="EMBL" id="FODE01000008">
    <property type="protein sequence ID" value="SEN49783.1"/>
    <property type="molecule type" value="Genomic_DNA"/>
</dbReference>
<organism evidence="6 7">
    <name type="scientific">Paracoccus alcaliphilus</name>
    <dbReference type="NCBI Taxonomy" id="34002"/>
    <lineage>
        <taxon>Bacteria</taxon>
        <taxon>Pseudomonadati</taxon>
        <taxon>Pseudomonadota</taxon>
        <taxon>Alphaproteobacteria</taxon>
        <taxon>Rhodobacterales</taxon>
        <taxon>Paracoccaceae</taxon>
        <taxon>Paracoccus</taxon>
    </lineage>
</organism>
<dbReference type="PROSITE" id="PS51352">
    <property type="entry name" value="THIOREDOXIN_2"/>
    <property type="match status" value="1"/>
</dbReference>
<name>A0A1H8H0M1_9RHOB</name>
<evidence type="ECO:0000259" key="5">
    <source>
        <dbReference type="PROSITE" id="PS51352"/>
    </source>
</evidence>
<dbReference type="Gene3D" id="3.40.30.10">
    <property type="entry name" value="Glutaredoxin"/>
    <property type="match status" value="1"/>
</dbReference>
<dbReference type="EC" id="1.11.1.27" evidence="4"/>
<evidence type="ECO:0000313" key="7">
    <source>
        <dbReference type="Proteomes" id="UP000199054"/>
    </source>
</evidence>
<comment type="catalytic activity">
    <reaction evidence="4">
        <text>a hydroperoxide + 2 glutathione = an alcohol + glutathione disulfide + H2O</text>
        <dbReference type="Rhea" id="RHEA:62632"/>
        <dbReference type="ChEBI" id="CHEBI:15377"/>
        <dbReference type="ChEBI" id="CHEBI:30879"/>
        <dbReference type="ChEBI" id="CHEBI:35924"/>
        <dbReference type="ChEBI" id="CHEBI:57925"/>
        <dbReference type="ChEBI" id="CHEBI:58297"/>
        <dbReference type="EC" id="1.11.1.27"/>
    </reaction>
</comment>
<dbReference type="CDD" id="cd03013">
    <property type="entry name" value="PRX5_like"/>
    <property type="match status" value="1"/>
</dbReference>
<dbReference type="GO" id="GO:0042744">
    <property type="term" value="P:hydrogen peroxide catabolic process"/>
    <property type="evidence" value="ECO:0007669"/>
    <property type="project" value="TreeGrafter"/>
</dbReference>
<keyword evidence="7" id="KW-1185">Reference proteome</keyword>
<gene>
    <name evidence="6" type="ORF">SAMN04489859_100857</name>
</gene>
<evidence type="ECO:0000256" key="4">
    <source>
        <dbReference type="RuleBase" id="RU366011"/>
    </source>
</evidence>
<dbReference type="GO" id="GO:0045454">
    <property type="term" value="P:cell redox homeostasis"/>
    <property type="evidence" value="ECO:0007669"/>
    <property type="project" value="TreeGrafter"/>
</dbReference>
<dbReference type="RefSeq" id="WP_090611263.1">
    <property type="nucleotide sequence ID" value="NZ_CP067124.1"/>
</dbReference>
<keyword evidence="4" id="KW-0676">Redox-active center</keyword>
<dbReference type="Proteomes" id="UP000199054">
    <property type="component" value="Unassembled WGS sequence"/>
</dbReference>
<dbReference type="PANTHER" id="PTHR10430:SF16">
    <property type="entry name" value="PEROXIREDOXIN-5, MITOCHONDRIAL"/>
    <property type="match status" value="1"/>
</dbReference>
<dbReference type="InterPro" id="IPR013740">
    <property type="entry name" value="Redoxin"/>
</dbReference>
<protein>
    <recommendedName>
        <fullName evidence="4">Glutathione-dependent peroxiredoxin</fullName>
        <ecNumber evidence="4">1.11.1.27</ecNumber>
    </recommendedName>
</protein>
<evidence type="ECO:0000256" key="2">
    <source>
        <dbReference type="ARBA" id="ARBA00023002"/>
    </source>
</evidence>
<dbReference type="InterPro" id="IPR036249">
    <property type="entry name" value="Thioredoxin-like_sf"/>
</dbReference>
<evidence type="ECO:0000313" key="6">
    <source>
        <dbReference type="EMBL" id="SEN49783.1"/>
    </source>
</evidence>
<proteinExistence type="inferred from homology"/>
<keyword evidence="1 4" id="KW-0575">Peroxidase</keyword>
<comment type="function">
    <text evidence="4">Thiol-specific peroxidase that catalyzes the reduction of hydrogen peroxide and organic hydroperoxides to water and alcohols, respectively. Plays a role in cell protection against oxidative stress by detoxifying peroxides.</text>
</comment>